<dbReference type="AlphaFoldDB" id="A0A5N7A5R8"/>
<evidence type="ECO:0000313" key="3">
    <source>
        <dbReference type="Proteomes" id="UP000326268"/>
    </source>
</evidence>
<feature type="chain" id="PRO_5024788323" evidence="1">
    <location>
        <begin position="23"/>
        <end position="421"/>
    </location>
</feature>
<gene>
    <name evidence="2" type="ORF">BDV27DRAFT_127276</name>
</gene>
<feature type="signal peptide" evidence="1">
    <location>
        <begin position="1"/>
        <end position="22"/>
    </location>
</feature>
<keyword evidence="1" id="KW-0732">Signal</keyword>
<dbReference type="Proteomes" id="UP000326268">
    <property type="component" value="Unassembled WGS sequence"/>
</dbReference>
<protein>
    <submittedName>
        <fullName evidence="2">Uncharacterized protein</fullName>
    </submittedName>
</protein>
<proteinExistence type="predicted"/>
<organism evidence="2 3">
    <name type="scientific">Aspergillus caelatus</name>
    <dbReference type="NCBI Taxonomy" id="61420"/>
    <lineage>
        <taxon>Eukaryota</taxon>
        <taxon>Fungi</taxon>
        <taxon>Dikarya</taxon>
        <taxon>Ascomycota</taxon>
        <taxon>Pezizomycotina</taxon>
        <taxon>Eurotiomycetes</taxon>
        <taxon>Eurotiomycetidae</taxon>
        <taxon>Eurotiales</taxon>
        <taxon>Aspergillaceae</taxon>
        <taxon>Aspergillus</taxon>
        <taxon>Aspergillus subgen. Circumdati</taxon>
    </lineage>
</organism>
<reference evidence="2 3" key="1">
    <citation type="submission" date="2019-04" db="EMBL/GenBank/DDBJ databases">
        <title>Friends and foes A comparative genomics studyof 23 Aspergillus species from section Flavi.</title>
        <authorList>
            <consortium name="DOE Joint Genome Institute"/>
            <person name="Kjaerbolling I."/>
            <person name="Vesth T."/>
            <person name="Frisvad J.C."/>
            <person name="Nybo J.L."/>
            <person name="Theobald S."/>
            <person name="Kildgaard S."/>
            <person name="Isbrandt T."/>
            <person name="Kuo A."/>
            <person name="Sato A."/>
            <person name="Lyhne E.K."/>
            <person name="Kogle M.E."/>
            <person name="Wiebenga A."/>
            <person name="Kun R.S."/>
            <person name="Lubbers R.J."/>
            <person name="Makela M.R."/>
            <person name="Barry K."/>
            <person name="Chovatia M."/>
            <person name="Clum A."/>
            <person name="Daum C."/>
            <person name="Haridas S."/>
            <person name="He G."/>
            <person name="LaButti K."/>
            <person name="Lipzen A."/>
            <person name="Mondo S."/>
            <person name="Riley R."/>
            <person name="Salamov A."/>
            <person name="Simmons B.A."/>
            <person name="Magnuson J.K."/>
            <person name="Henrissat B."/>
            <person name="Mortensen U.H."/>
            <person name="Larsen T.O."/>
            <person name="Devries R.P."/>
            <person name="Grigoriev I.V."/>
            <person name="Machida M."/>
            <person name="Baker S.E."/>
            <person name="Andersen M.R."/>
        </authorList>
    </citation>
    <scope>NUCLEOTIDE SEQUENCE [LARGE SCALE GENOMIC DNA]</scope>
    <source>
        <strain evidence="2 3">CBS 763.97</strain>
    </source>
</reference>
<dbReference type="RefSeq" id="XP_031928285.1">
    <property type="nucleotide sequence ID" value="XM_032066731.1"/>
</dbReference>
<sequence>MGFKFLLITNLSFFFAAVTVSGLDTCTAGGDAVQCCAAGGFPIPGAPPTKRTSRRGLFTRDAACPTSIQCCEKQVTTKVTTVSPGTGPIQCGNGFDPNTDKLDSSTAKFEIVKCNTFPALSTSTEDCLKVSAGPIFDNNNVEQPLTNYHLAIDDGPISGPPGLYDITHNHAEWCDQPTASTVECFVPFSYLESQISPPPSDLCHANMNLALNVDIASATCSITGGTLTGTGSFFQYIPIAFSCQDTTTCQTQCCCPPPATSKKPCAVGSAYARSSKSLTDLGCGHWGWYFTGVTSSFSADLVLGQTTVIGTVDVTISGNTVSWVYKVGPDYGVIEGHADVICGGAQLQHTTPPKTGDACVPGKFTKNSGCLTPASGSGWSSSYTCSNGGPYSLVFHAKIAKFVDSTSTETCNPVVCPDSSD</sequence>
<accession>A0A5N7A5R8</accession>
<evidence type="ECO:0000256" key="1">
    <source>
        <dbReference type="SAM" id="SignalP"/>
    </source>
</evidence>
<dbReference type="OrthoDB" id="2019572at2759"/>
<keyword evidence="3" id="KW-1185">Reference proteome</keyword>
<name>A0A5N7A5R8_9EURO</name>
<dbReference type="EMBL" id="ML737635">
    <property type="protein sequence ID" value="KAE8365204.1"/>
    <property type="molecule type" value="Genomic_DNA"/>
</dbReference>
<evidence type="ECO:0000313" key="2">
    <source>
        <dbReference type="EMBL" id="KAE8365204.1"/>
    </source>
</evidence>
<dbReference type="GeneID" id="43651177"/>